<protein>
    <recommendedName>
        <fullName evidence="2">Polysaccharide lyase 14 domain-containing protein</fullName>
    </recommendedName>
</protein>
<dbReference type="Pfam" id="PF21294">
    <property type="entry name" value="Polysacc_lyase_14"/>
    <property type="match status" value="1"/>
</dbReference>
<evidence type="ECO:0000313" key="4">
    <source>
        <dbReference type="Proteomes" id="UP001221142"/>
    </source>
</evidence>
<organism evidence="3 4">
    <name type="scientific">Roridomyces roridus</name>
    <dbReference type="NCBI Taxonomy" id="1738132"/>
    <lineage>
        <taxon>Eukaryota</taxon>
        <taxon>Fungi</taxon>
        <taxon>Dikarya</taxon>
        <taxon>Basidiomycota</taxon>
        <taxon>Agaricomycotina</taxon>
        <taxon>Agaricomycetes</taxon>
        <taxon>Agaricomycetidae</taxon>
        <taxon>Agaricales</taxon>
        <taxon>Marasmiineae</taxon>
        <taxon>Mycenaceae</taxon>
        <taxon>Roridomyces</taxon>
    </lineage>
</organism>
<dbReference type="Gene3D" id="2.60.120.200">
    <property type="match status" value="1"/>
</dbReference>
<gene>
    <name evidence="3" type="ORF">FB45DRAFT_843761</name>
</gene>
<evidence type="ECO:0000256" key="1">
    <source>
        <dbReference type="SAM" id="MobiDB-lite"/>
    </source>
</evidence>
<reference evidence="3" key="1">
    <citation type="submission" date="2023-03" db="EMBL/GenBank/DDBJ databases">
        <title>Massive genome expansion in bonnet fungi (Mycena s.s.) driven by repeated elements and novel gene families across ecological guilds.</title>
        <authorList>
            <consortium name="Lawrence Berkeley National Laboratory"/>
            <person name="Harder C.B."/>
            <person name="Miyauchi S."/>
            <person name="Viragh M."/>
            <person name="Kuo A."/>
            <person name="Thoen E."/>
            <person name="Andreopoulos B."/>
            <person name="Lu D."/>
            <person name="Skrede I."/>
            <person name="Drula E."/>
            <person name="Henrissat B."/>
            <person name="Morin E."/>
            <person name="Kohler A."/>
            <person name="Barry K."/>
            <person name="LaButti K."/>
            <person name="Morin E."/>
            <person name="Salamov A."/>
            <person name="Lipzen A."/>
            <person name="Mereny Z."/>
            <person name="Hegedus B."/>
            <person name="Baldrian P."/>
            <person name="Stursova M."/>
            <person name="Weitz H."/>
            <person name="Taylor A."/>
            <person name="Grigoriev I.V."/>
            <person name="Nagy L.G."/>
            <person name="Martin F."/>
            <person name="Kauserud H."/>
        </authorList>
    </citation>
    <scope>NUCLEOTIDE SEQUENCE</scope>
    <source>
        <strain evidence="3">9284</strain>
    </source>
</reference>
<dbReference type="Proteomes" id="UP001221142">
    <property type="component" value="Unassembled WGS sequence"/>
</dbReference>
<evidence type="ECO:0000259" key="2">
    <source>
        <dbReference type="Pfam" id="PF21294"/>
    </source>
</evidence>
<feature type="region of interest" description="Disordered" evidence="1">
    <location>
        <begin position="144"/>
        <end position="169"/>
    </location>
</feature>
<keyword evidence="4" id="KW-1185">Reference proteome</keyword>
<sequence>MYRTFPVARDDSNADADADDPLLVVPGQIVADITTLLPLPLDQITSALGDVNSALYLFPPSSPPPASTIVVTATEILTVTEAPKTVTVAAPPSTTSSSTTDSSLRKAKAAWSAPAQMTDLSAFNITYFSAGRQNLRLVNGIPASASACPSPSSTPPRPSPTSTTQQGPLFGLDSILQASSSSPYTAWDNKSTVMQIFYPKGSANPAAKPVGGSQFYASPLPQIANADTVSMTYSLFLPADFDPVLGGKLPGLYGGKMSCSGGDAAVDCWSTRLMWREGCAGELYLYAPKDKQTRALCAAKGSHCNAEYGFSVGRGSFYWLLGGWTTVMQVVRLNTPGKQDGGFILYVNGKKVIERNDVFYRDVPPSGARTMPTTKSTSTTADDGGGGLLSPLNPLLGGILQERPPLLLPAPTGTGGLLLIDNDVRQKWAVQIPIDSAVSSTVNPGPTYTVMTTVTVYPTAAPNPEDEQAAPRTTPAGFSGIFFRRVASDMPNLANFH</sequence>
<name>A0AAD7B5Z6_9AGAR</name>
<dbReference type="PANTHER" id="PTHR40124:SF1">
    <property type="entry name" value="DISAGGREGATASE RELATED REPEAT PROTEIN"/>
    <property type="match status" value="1"/>
</dbReference>
<dbReference type="InterPro" id="IPR048958">
    <property type="entry name" value="Polysacc_lyase_14"/>
</dbReference>
<accession>A0AAD7B5Z6</accession>
<comment type="caution">
    <text evidence="3">The sequence shown here is derived from an EMBL/GenBank/DDBJ whole genome shotgun (WGS) entry which is preliminary data.</text>
</comment>
<dbReference type="PANTHER" id="PTHR40124">
    <property type="match status" value="1"/>
</dbReference>
<evidence type="ECO:0000313" key="3">
    <source>
        <dbReference type="EMBL" id="KAJ7611709.1"/>
    </source>
</evidence>
<feature type="domain" description="Polysaccharide lyase 14" evidence="2">
    <location>
        <begin position="189"/>
        <end position="363"/>
    </location>
</feature>
<feature type="compositionally biased region" description="Low complexity" evidence="1">
    <location>
        <begin position="373"/>
        <end position="382"/>
    </location>
</feature>
<proteinExistence type="predicted"/>
<dbReference type="AlphaFoldDB" id="A0AAD7B5Z6"/>
<dbReference type="EMBL" id="JARKIF010000032">
    <property type="protein sequence ID" value="KAJ7611709.1"/>
    <property type="molecule type" value="Genomic_DNA"/>
</dbReference>
<feature type="region of interest" description="Disordered" evidence="1">
    <location>
        <begin position="364"/>
        <end position="387"/>
    </location>
</feature>